<evidence type="ECO:0000313" key="2">
    <source>
        <dbReference type="EMBL" id="CAG5059325.1"/>
    </source>
</evidence>
<evidence type="ECO:0000313" key="3">
    <source>
        <dbReference type="Proteomes" id="UP000691718"/>
    </source>
</evidence>
<protein>
    <submittedName>
        <fullName evidence="2">(apollo) hypothetical protein</fullName>
    </submittedName>
</protein>
<organism evidence="2 3">
    <name type="scientific">Parnassius apollo</name>
    <name type="common">Apollo butterfly</name>
    <name type="synonym">Papilio apollo</name>
    <dbReference type="NCBI Taxonomy" id="110799"/>
    <lineage>
        <taxon>Eukaryota</taxon>
        <taxon>Metazoa</taxon>
        <taxon>Ecdysozoa</taxon>
        <taxon>Arthropoda</taxon>
        <taxon>Hexapoda</taxon>
        <taxon>Insecta</taxon>
        <taxon>Pterygota</taxon>
        <taxon>Neoptera</taxon>
        <taxon>Endopterygota</taxon>
        <taxon>Lepidoptera</taxon>
        <taxon>Glossata</taxon>
        <taxon>Ditrysia</taxon>
        <taxon>Papilionoidea</taxon>
        <taxon>Papilionidae</taxon>
        <taxon>Parnassiinae</taxon>
        <taxon>Parnassini</taxon>
        <taxon>Parnassius</taxon>
        <taxon>Parnassius</taxon>
    </lineage>
</organism>
<keyword evidence="1" id="KW-0472">Membrane</keyword>
<name>A0A8S3YGK5_PARAO</name>
<keyword evidence="1" id="KW-1133">Transmembrane helix</keyword>
<dbReference type="AlphaFoldDB" id="A0A8S3YGK5"/>
<evidence type="ECO:0000256" key="1">
    <source>
        <dbReference type="SAM" id="Phobius"/>
    </source>
</evidence>
<keyword evidence="1" id="KW-0812">Transmembrane</keyword>
<accession>A0A8S3YGK5</accession>
<proteinExistence type="predicted"/>
<feature type="transmembrane region" description="Helical" evidence="1">
    <location>
        <begin position="237"/>
        <end position="259"/>
    </location>
</feature>
<sequence>MESTDDQVNNIVTTAMSDTLGGFLKAWILPITKFAFYGGTVSKESALRMFNFYHDIKKYLDTDGSGWCEPNLEVLKTVAIKISPPRVSYARSMEDQCDYLAYFEKTDTGLKVPTPTITWNDKFSTMFVPLKNQSLISLNSPNSTNALFKYYDAAKSCLSSTKPEDQEEFNRRFESWLIFNVLPHLNDDNLYVGLGNVLSLVNKTSDLCDRLINFYEKKERKPTTSSDICVNFASKKVLIVAIILFLEICWCIPAMFYVMCSKKKKRKRKGKYFNVCVSYDEKSVNAGSMFSGSVPRSRIYNEDYGVKLYQKPRSRNLQHDLNQHQTQNTMAVDSASAKIRGKKKKNSSLNEIQSNVDKCFRLLRKESFCYVCASNSGIETIPTRALPSESQNKIDNLAPTKTVTLFKRNDQSKKYSKELPTIDVNTKKHHRYKKEIENRGYKKSKKIISIPAQSRETKAKYTSNTQPKDSKNSVIKDLKSCTKNENHNDEINKQKSIDEHIACKYNSFKSYQIEKEYSKQQKLKLSNKGVESNVEKPYLELKIERQENERIPSLLDLNENKYTVTTISETTFKKSSHSIHETKIEIKERSLSEIDDGNGIRMSKNSVFDDSHVETRKAKSCGKLNISI</sequence>
<keyword evidence="3" id="KW-1185">Reference proteome</keyword>
<dbReference type="EMBL" id="CAJQZP010001697">
    <property type="protein sequence ID" value="CAG5059325.1"/>
    <property type="molecule type" value="Genomic_DNA"/>
</dbReference>
<comment type="caution">
    <text evidence="2">The sequence shown here is derived from an EMBL/GenBank/DDBJ whole genome shotgun (WGS) entry which is preliminary data.</text>
</comment>
<dbReference type="Proteomes" id="UP000691718">
    <property type="component" value="Unassembled WGS sequence"/>
</dbReference>
<dbReference type="OrthoDB" id="7456429at2759"/>
<reference evidence="2" key="1">
    <citation type="submission" date="2021-04" db="EMBL/GenBank/DDBJ databases">
        <authorList>
            <person name="Tunstrom K."/>
        </authorList>
    </citation>
    <scope>NUCLEOTIDE SEQUENCE</scope>
</reference>
<gene>
    <name evidence="2" type="ORF">PAPOLLO_LOCUS27981</name>
</gene>